<proteinExistence type="predicted"/>
<dbReference type="Proteomes" id="UP000234681">
    <property type="component" value="Chromosome 2"/>
</dbReference>
<evidence type="ECO:0000313" key="1">
    <source>
        <dbReference type="EMBL" id="EDM00843.1"/>
    </source>
</evidence>
<evidence type="ECO:0000313" key="2">
    <source>
        <dbReference type="Proteomes" id="UP000234681"/>
    </source>
</evidence>
<gene>
    <name evidence="1" type="ORF">rCG_62453</name>
</gene>
<accession>A6J5U6</accession>
<organism evidence="1 2">
    <name type="scientific">Rattus norvegicus</name>
    <name type="common">Rat</name>
    <dbReference type="NCBI Taxonomy" id="10116"/>
    <lineage>
        <taxon>Eukaryota</taxon>
        <taxon>Metazoa</taxon>
        <taxon>Chordata</taxon>
        <taxon>Craniata</taxon>
        <taxon>Vertebrata</taxon>
        <taxon>Euteleostomi</taxon>
        <taxon>Mammalia</taxon>
        <taxon>Eutheria</taxon>
        <taxon>Euarchontoglires</taxon>
        <taxon>Glires</taxon>
        <taxon>Rodentia</taxon>
        <taxon>Myomorpha</taxon>
        <taxon>Muroidea</taxon>
        <taxon>Muridae</taxon>
        <taxon>Murinae</taxon>
        <taxon>Rattus</taxon>
    </lineage>
</organism>
<reference evidence="1 2" key="1">
    <citation type="submission" date="2005-09" db="EMBL/GenBank/DDBJ databases">
        <authorList>
            <person name="Mural R.J."/>
            <person name="Li P.W."/>
            <person name="Adams M.D."/>
            <person name="Amanatides P.G."/>
            <person name="Baden-Tillson H."/>
            <person name="Barnstead M."/>
            <person name="Chin S.H."/>
            <person name="Dew I."/>
            <person name="Evans C.A."/>
            <person name="Ferriera S."/>
            <person name="Flanigan M."/>
            <person name="Fosler C."/>
            <person name="Glodek A."/>
            <person name="Gu Z."/>
            <person name="Holt R.A."/>
            <person name="Jennings D."/>
            <person name="Kraft C.L."/>
            <person name="Lu F."/>
            <person name="Nguyen T."/>
            <person name="Nusskern D.R."/>
            <person name="Pfannkoch C.M."/>
            <person name="Sitter C."/>
            <person name="Sutton G.G."/>
            <person name="Venter J.C."/>
            <person name="Wang Z."/>
            <person name="Woodage T."/>
            <person name="Zheng X.H."/>
            <person name="Zhong F."/>
        </authorList>
    </citation>
    <scope>NUCLEOTIDE SEQUENCE [LARGE SCALE GENOMIC DNA]</scope>
    <source>
        <strain>BN</strain>
        <strain evidence="2">Sprague-Dawley</strain>
    </source>
</reference>
<dbReference type="AlphaFoldDB" id="A6J5U6"/>
<protein>
    <submittedName>
        <fullName evidence="1">RCG62453</fullName>
    </submittedName>
</protein>
<name>A6J5U6_RAT</name>
<dbReference type="EMBL" id="CH473976">
    <property type="protein sequence ID" value="EDM00843.1"/>
    <property type="molecule type" value="Genomic_DNA"/>
</dbReference>
<sequence length="110" mass="12630">MEAAEGDPPSVCILLGTSEAMLQTTQDLEHEGRINLLEKRLDLFSENLVKNLPWDWKDGSAVKRTDCSSRGCEFNPSNHMTFTTVCDSRPKGYYAFVMYQAFTWYINMHE</sequence>